<evidence type="ECO:0000313" key="1">
    <source>
        <dbReference type="EMBL" id="CAF1592138.1"/>
    </source>
</evidence>
<keyword evidence="3" id="KW-1185">Reference proteome</keyword>
<accession>A0A816A7B6</accession>
<proteinExistence type="predicted"/>
<reference evidence="1" key="1">
    <citation type="submission" date="2021-02" db="EMBL/GenBank/DDBJ databases">
        <authorList>
            <person name="Nowell W R."/>
        </authorList>
    </citation>
    <scope>NUCLEOTIDE SEQUENCE</scope>
</reference>
<dbReference type="OrthoDB" id="10055810at2759"/>
<organism evidence="1 3">
    <name type="scientific">Didymodactylos carnosus</name>
    <dbReference type="NCBI Taxonomy" id="1234261"/>
    <lineage>
        <taxon>Eukaryota</taxon>
        <taxon>Metazoa</taxon>
        <taxon>Spiralia</taxon>
        <taxon>Gnathifera</taxon>
        <taxon>Rotifera</taxon>
        <taxon>Eurotatoria</taxon>
        <taxon>Bdelloidea</taxon>
        <taxon>Philodinida</taxon>
        <taxon>Philodinidae</taxon>
        <taxon>Didymodactylos</taxon>
    </lineage>
</organism>
<name>A0A816A7B6_9BILA</name>
<dbReference type="EMBL" id="CAJOBC010100071">
    <property type="protein sequence ID" value="CAF4464834.1"/>
    <property type="molecule type" value="Genomic_DNA"/>
</dbReference>
<protein>
    <submittedName>
        <fullName evidence="1">Uncharacterized protein</fullName>
    </submittedName>
</protein>
<dbReference type="AlphaFoldDB" id="A0A816A7B6"/>
<dbReference type="EMBL" id="CAJNOQ010033894">
    <property type="protein sequence ID" value="CAF1592138.1"/>
    <property type="molecule type" value="Genomic_DNA"/>
</dbReference>
<gene>
    <name evidence="1" type="ORF">GPM918_LOCUS41843</name>
    <name evidence="2" type="ORF">SRO942_LOCUS42959</name>
</gene>
<sequence>MRLAKCKCSKKCKLYFQSVMLKPVSSIVFTKFTRKIKVLFYFELCHPALLKASLKALLTQIIKEYNNRRMYENALGILHKLIERFFTSVPSCFTKTYHNAQILGNFRSSVDIYVRSLLLVNTAYFANAHVDSQNAKSEYAAIESTSDDIGRVIYGFIYSSHAILCNARQRQKPRLPHRASRTYRYRFCECFKESAPVYYQPNGRWSKQSNI</sequence>
<dbReference type="Proteomes" id="UP000663829">
    <property type="component" value="Unassembled WGS sequence"/>
</dbReference>
<dbReference type="Proteomes" id="UP000681722">
    <property type="component" value="Unassembled WGS sequence"/>
</dbReference>
<comment type="caution">
    <text evidence="1">The sequence shown here is derived from an EMBL/GenBank/DDBJ whole genome shotgun (WGS) entry which is preliminary data.</text>
</comment>
<evidence type="ECO:0000313" key="3">
    <source>
        <dbReference type="Proteomes" id="UP000663829"/>
    </source>
</evidence>
<evidence type="ECO:0000313" key="2">
    <source>
        <dbReference type="EMBL" id="CAF4464834.1"/>
    </source>
</evidence>